<dbReference type="Gene3D" id="3.20.20.80">
    <property type="entry name" value="Glycosidases"/>
    <property type="match status" value="1"/>
</dbReference>
<dbReference type="Proteomes" id="UP001470288">
    <property type="component" value="Unassembled WGS sequence"/>
</dbReference>
<proteinExistence type="inferred from homology"/>
<dbReference type="InterPro" id="IPR017853">
    <property type="entry name" value="GH"/>
</dbReference>
<evidence type="ECO:0000256" key="3">
    <source>
        <dbReference type="SAM" id="SignalP"/>
    </source>
</evidence>
<dbReference type="SUPFAM" id="SSF51445">
    <property type="entry name" value="(Trans)glycosidases"/>
    <property type="match status" value="1"/>
</dbReference>
<dbReference type="RefSeq" id="WP_349144457.1">
    <property type="nucleotide sequence ID" value="NZ_JBBMFC010000013.1"/>
</dbReference>
<keyword evidence="5" id="KW-1185">Reference proteome</keyword>
<name>A0ABV1I164_9FIRM</name>
<feature type="compositionally biased region" description="Basic and acidic residues" evidence="2">
    <location>
        <begin position="41"/>
        <end position="54"/>
    </location>
</feature>
<protein>
    <submittedName>
        <fullName evidence="4">GH25 family lysozyme</fullName>
    </submittedName>
</protein>
<gene>
    <name evidence="4" type="ORF">WMO62_08780</name>
</gene>
<comment type="similarity">
    <text evidence="1">Belongs to the glycosyl hydrolase 25 family.</text>
</comment>
<comment type="caution">
    <text evidence="4">The sequence shown here is derived from an EMBL/GenBank/DDBJ whole genome shotgun (WGS) entry which is preliminary data.</text>
</comment>
<dbReference type="PANTHER" id="PTHR34135">
    <property type="entry name" value="LYSOZYME"/>
    <property type="match status" value="1"/>
</dbReference>
<dbReference type="SUPFAM" id="SSF69360">
    <property type="entry name" value="Cell wall binding repeat"/>
    <property type="match status" value="1"/>
</dbReference>
<dbReference type="Pfam" id="PF01183">
    <property type="entry name" value="Glyco_hydro_25"/>
    <property type="match status" value="1"/>
</dbReference>
<evidence type="ECO:0000256" key="2">
    <source>
        <dbReference type="SAM" id="MobiDB-lite"/>
    </source>
</evidence>
<evidence type="ECO:0000256" key="1">
    <source>
        <dbReference type="ARBA" id="ARBA00010646"/>
    </source>
</evidence>
<evidence type="ECO:0000313" key="4">
    <source>
        <dbReference type="EMBL" id="MEQ2578933.1"/>
    </source>
</evidence>
<sequence>MKKKTLCLCLIGLLAAAGLLTGCTRTSEELILSKENSATEEEIKTSLPENKDLDEVPLDEEETEREAAPVPEDGKAVSRSAYSVTLTDTVKYVESSRKEITRTEKRLSVVDENDPSTYQIVRKEEAVEVQNEIPCEYQDEKGFPRYVWNDGHWYEYEYSSSDITLDEDNEELALMLLEMMGDSEGEVYSVNCEVLTGTNAGYAFHVVYRNELTLEGEPSDTTGLIVSRKRTETTTQKQMVETKVPVEVEKTVPTGAYTYYGWQEQEGSVYYYDEHGEKVSGAQVIQGIRYVFDEDGKLISQAGVDVSSKSGTIDWKKVKESGISFALIRCGYRGASTGELFEDAACTANVAGARAAGLSVGLYFYSQAVTEEEATEEAEFIVQAARTCHVTAPLVITGGYTADLAGRAEGVSPEERTTFTKAFCRKVHEDGMMPMIGGEAGWLSSSLDMTALPQEQIWVAQENSSVTWSGTYQIWQYTAQGSIDGIPGIAGLNIITGDGRIFQ</sequence>
<organism evidence="4 5">
    <name type="scientific">Hominiventricola aquisgranensis</name>
    <dbReference type="NCBI Taxonomy" id="3133164"/>
    <lineage>
        <taxon>Bacteria</taxon>
        <taxon>Bacillati</taxon>
        <taxon>Bacillota</taxon>
        <taxon>Clostridia</taxon>
        <taxon>Lachnospirales</taxon>
        <taxon>Lachnospiraceae</taxon>
        <taxon>Hominiventricola</taxon>
    </lineage>
</organism>
<keyword evidence="3" id="KW-0732">Signal</keyword>
<feature type="compositionally biased region" description="Acidic residues" evidence="2">
    <location>
        <begin position="55"/>
        <end position="64"/>
    </location>
</feature>
<evidence type="ECO:0000313" key="5">
    <source>
        <dbReference type="Proteomes" id="UP001470288"/>
    </source>
</evidence>
<feature type="region of interest" description="Disordered" evidence="2">
    <location>
        <begin position="36"/>
        <end position="76"/>
    </location>
</feature>
<dbReference type="PANTHER" id="PTHR34135:SF2">
    <property type="entry name" value="LYSOZYME"/>
    <property type="match status" value="1"/>
</dbReference>
<dbReference type="EMBL" id="JBBMFC010000013">
    <property type="protein sequence ID" value="MEQ2578933.1"/>
    <property type="molecule type" value="Genomic_DNA"/>
</dbReference>
<feature type="signal peptide" evidence="3">
    <location>
        <begin position="1"/>
        <end position="22"/>
    </location>
</feature>
<feature type="chain" id="PRO_5045846494" evidence="3">
    <location>
        <begin position="23"/>
        <end position="503"/>
    </location>
</feature>
<dbReference type="PROSITE" id="PS51904">
    <property type="entry name" value="GLYCOSYL_HYDROL_F25_2"/>
    <property type="match status" value="1"/>
</dbReference>
<dbReference type="PROSITE" id="PS51257">
    <property type="entry name" value="PROKAR_LIPOPROTEIN"/>
    <property type="match status" value="1"/>
</dbReference>
<reference evidence="4 5" key="1">
    <citation type="submission" date="2024-03" db="EMBL/GenBank/DDBJ databases">
        <title>Human intestinal bacterial collection.</title>
        <authorList>
            <person name="Pauvert C."/>
            <person name="Hitch T.C.A."/>
            <person name="Clavel T."/>
        </authorList>
    </citation>
    <scope>NUCLEOTIDE SEQUENCE [LARGE SCALE GENOMIC DNA]</scope>
    <source>
        <strain evidence="4 5">CLA-AA-H78B</strain>
    </source>
</reference>
<accession>A0ABV1I164</accession>
<dbReference type="InterPro" id="IPR002053">
    <property type="entry name" value="Glyco_hydro_25"/>
</dbReference>